<dbReference type="GO" id="GO:0005829">
    <property type="term" value="C:cytosol"/>
    <property type="evidence" value="ECO:0007669"/>
    <property type="project" value="TreeGrafter"/>
</dbReference>
<dbReference type="EMBL" id="JAALLS010000025">
    <property type="protein sequence ID" value="NGP89780.1"/>
    <property type="molecule type" value="Genomic_DNA"/>
</dbReference>
<dbReference type="GO" id="GO:0052657">
    <property type="term" value="F:guanine phosphoribosyltransferase activity"/>
    <property type="evidence" value="ECO:0007669"/>
    <property type="project" value="UniProtKB-ARBA"/>
</dbReference>
<comment type="pathway">
    <text evidence="3 15">Purine metabolism; IMP biosynthesis via salvage pathway; IMP from hypoxanthine: step 1/1.</text>
</comment>
<keyword evidence="12 15" id="KW-0460">Magnesium</keyword>
<evidence type="ECO:0000256" key="10">
    <source>
        <dbReference type="ARBA" id="ARBA00022726"/>
    </source>
</evidence>
<dbReference type="GO" id="GO:0006166">
    <property type="term" value="P:purine ribonucleoside salvage"/>
    <property type="evidence" value="ECO:0007669"/>
    <property type="project" value="UniProtKB-KW"/>
</dbReference>
<reference evidence="17 18" key="1">
    <citation type="submission" date="2020-02" db="EMBL/GenBank/DDBJ databases">
        <title>Aliifodinibius halophilus 2W32, complete genome.</title>
        <authorList>
            <person name="Li Y."/>
            <person name="Wu S."/>
        </authorList>
    </citation>
    <scope>NUCLEOTIDE SEQUENCE [LARGE SCALE GENOMIC DNA]</scope>
    <source>
        <strain evidence="17 18">2W32</strain>
    </source>
</reference>
<dbReference type="GO" id="GO:0032263">
    <property type="term" value="P:GMP salvage"/>
    <property type="evidence" value="ECO:0007669"/>
    <property type="project" value="TreeGrafter"/>
</dbReference>
<keyword evidence="18" id="KW-1185">Reference proteome</keyword>
<comment type="cofactor">
    <cofactor evidence="1 15">
        <name>Mg(2+)</name>
        <dbReference type="ChEBI" id="CHEBI:18420"/>
    </cofactor>
</comment>
<keyword evidence="10 15" id="KW-0660">Purine salvage</keyword>
<evidence type="ECO:0000256" key="15">
    <source>
        <dbReference type="RuleBase" id="RU364099"/>
    </source>
</evidence>
<protein>
    <recommendedName>
        <fullName evidence="5 15">Hypoxanthine phosphoribosyltransferase</fullName>
        <ecNumber evidence="5 15">2.4.2.8</ecNumber>
    </recommendedName>
</protein>
<dbReference type="PANTHER" id="PTHR43340:SF1">
    <property type="entry name" value="HYPOXANTHINE PHOSPHORIBOSYLTRANSFERASE"/>
    <property type="match status" value="1"/>
</dbReference>
<dbReference type="SUPFAM" id="SSF53271">
    <property type="entry name" value="PRTase-like"/>
    <property type="match status" value="1"/>
</dbReference>
<dbReference type="FunFam" id="3.40.50.2020:FF:000006">
    <property type="entry name" value="Hypoxanthine phosphoribosyltransferase"/>
    <property type="match status" value="1"/>
</dbReference>
<keyword evidence="11 15" id="KW-0547">Nucleotide-binding</keyword>
<proteinExistence type="inferred from homology"/>
<comment type="similarity">
    <text evidence="4 15">Belongs to the purine/pyrimidine phosphoribosyltransferase family.</text>
</comment>
<evidence type="ECO:0000313" key="18">
    <source>
        <dbReference type="Proteomes" id="UP000479132"/>
    </source>
</evidence>
<evidence type="ECO:0000259" key="16">
    <source>
        <dbReference type="Pfam" id="PF00156"/>
    </source>
</evidence>
<evidence type="ECO:0000256" key="6">
    <source>
        <dbReference type="ARBA" id="ARBA00022490"/>
    </source>
</evidence>
<name>A0A6M1TN50_9BACT</name>
<evidence type="ECO:0000256" key="14">
    <source>
        <dbReference type="ARBA" id="ARBA00049402"/>
    </source>
</evidence>
<evidence type="ECO:0000256" key="4">
    <source>
        <dbReference type="ARBA" id="ARBA00008391"/>
    </source>
</evidence>
<comment type="subcellular location">
    <subcellularLocation>
        <location evidence="2 15">Cytoplasm</location>
    </subcellularLocation>
</comment>
<evidence type="ECO:0000256" key="8">
    <source>
        <dbReference type="ARBA" id="ARBA00022679"/>
    </source>
</evidence>
<evidence type="ECO:0000256" key="11">
    <source>
        <dbReference type="ARBA" id="ARBA00022741"/>
    </source>
</evidence>
<evidence type="ECO:0000256" key="1">
    <source>
        <dbReference type="ARBA" id="ARBA00001946"/>
    </source>
</evidence>
<evidence type="ECO:0000313" key="17">
    <source>
        <dbReference type="EMBL" id="NGP89780.1"/>
    </source>
</evidence>
<feature type="domain" description="Phosphoribosyltransferase" evidence="16">
    <location>
        <begin position="21"/>
        <end position="169"/>
    </location>
</feature>
<evidence type="ECO:0000256" key="3">
    <source>
        <dbReference type="ARBA" id="ARBA00004669"/>
    </source>
</evidence>
<evidence type="ECO:0000256" key="9">
    <source>
        <dbReference type="ARBA" id="ARBA00022723"/>
    </source>
</evidence>
<keyword evidence="6 15" id="KW-0963">Cytoplasm</keyword>
<dbReference type="CDD" id="cd06223">
    <property type="entry name" value="PRTases_typeI"/>
    <property type="match status" value="1"/>
</dbReference>
<evidence type="ECO:0000256" key="2">
    <source>
        <dbReference type="ARBA" id="ARBA00004496"/>
    </source>
</evidence>
<dbReference type="AlphaFoldDB" id="A0A6M1TN50"/>
<dbReference type="InterPro" id="IPR050408">
    <property type="entry name" value="HGPRT"/>
</dbReference>
<dbReference type="InterPro" id="IPR029057">
    <property type="entry name" value="PRTase-like"/>
</dbReference>
<evidence type="ECO:0000256" key="12">
    <source>
        <dbReference type="ARBA" id="ARBA00022842"/>
    </source>
</evidence>
<comment type="catalytic activity">
    <reaction evidence="14">
        <text>IMP + diphosphate = hypoxanthine + 5-phospho-alpha-D-ribose 1-diphosphate</text>
        <dbReference type="Rhea" id="RHEA:17973"/>
        <dbReference type="ChEBI" id="CHEBI:17368"/>
        <dbReference type="ChEBI" id="CHEBI:33019"/>
        <dbReference type="ChEBI" id="CHEBI:58017"/>
        <dbReference type="ChEBI" id="CHEBI:58053"/>
        <dbReference type="EC" id="2.4.2.8"/>
    </reaction>
    <physiologicalReaction direction="right-to-left" evidence="14">
        <dbReference type="Rhea" id="RHEA:17975"/>
    </physiologicalReaction>
</comment>
<dbReference type="PANTHER" id="PTHR43340">
    <property type="entry name" value="HYPOXANTHINE-GUANINE PHOSPHORIBOSYLTRANSFERASE"/>
    <property type="match status" value="1"/>
</dbReference>
<evidence type="ECO:0000256" key="7">
    <source>
        <dbReference type="ARBA" id="ARBA00022676"/>
    </source>
</evidence>
<evidence type="ECO:0000256" key="13">
    <source>
        <dbReference type="ARBA" id="ARBA00048811"/>
    </source>
</evidence>
<comment type="caution">
    <text evidence="17">The sequence shown here is derived from an EMBL/GenBank/DDBJ whole genome shotgun (WGS) entry which is preliminary data.</text>
</comment>
<keyword evidence="8 15" id="KW-0808">Transferase</keyword>
<accession>A0A6M1TN50</accession>
<dbReference type="UniPathway" id="UPA00591">
    <property type="reaction ID" value="UER00648"/>
</dbReference>
<dbReference type="GO" id="GO:0004422">
    <property type="term" value="F:hypoxanthine phosphoribosyltransferase activity"/>
    <property type="evidence" value="ECO:0007669"/>
    <property type="project" value="InterPro"/>
</dbReference>
<dbReference type="GO" id="GO:0046100">
    <property type="term" value="P:hypoxanthine metabolic process"/>
    <property type="evidence" value="ECO:0007669"/>
    <property type="project" value="TreeGrafter"/>
</dbReference>
<dbReference type="NCBIfam" id="TIGR01203">
    <property type="entry name" value="HGPRTase"/>
    <property type="match status" value="1"/>
</dbReference>
<dbReference type="GO" id="GO:0006178">
    <property type="term" value="P:guanine salvage"/>
    <property type="evidence" value="ECO:0007669"/>
    <property type="project" value="TreeGrafter"/>
</dbReference>
<organism evidence="17 18">
    <name type="scientific">Fodinibius halophilus</name>
    <dbReference type="NCBI Taxonomy" id="1736908"/>
    <lineage>
        <taxon>Bacteria</taxon>
        <taxon>Pseudomonadati</taxon>
        <taxon>Balneolota</taxon>
        <taxon>Balneolia</taxon>
        <taxon>Balneolales</taxon>
        <taxon>Balneolaceae</taxon>
        <taxon>Fodinibius</taxon>
    </lineage>
</organism>
<dbReference type="InterPro" id="IPR000836">
    <property type="entry name" value="PRTase_dom"/>
</dbReference>
<dbReference type="Pfam" id="PF00156">
    <property type="entry name" value="Pribosyltran"/>
    <property type="match status" value="1"/>
</dbReference>
<comment type="catalytic activity">
    <reaction evidence="13">
        <text>GMP + diphosphate = guanine + 5-phospho-alpha-D-ribose 1-diphosphate</text>
        <dbReference type="Rhea" id="RHEA:25424"/>
        <dbReference type="ChEBI" id="CHEBI:16235"/>
        <dbReference type="ChEBI" id="CHEBI:33019"/>
        <dbReference type="ChEBI" id="CHEBI:58017"/>
        <dbReference type="ChEBI" id="CHEBI:58115"/>
        <dbReference type="EC" id="2.4.2.8"/>
    </reaction>
    <physiologicalReaction direction="right-to-left" evidence="13">
        <dbReference type="Rhea" id="RHEA:25426"/>
    </physiologicalReaction>
</comment>
<keyword evidence="9 15" id="KW-0479">Metal-binding</keyword>
<dbReference type="RefSeq" id="WP_165270882.1">
    <property type="nucleotide sequence ID" value="NZ_JAALLS010000025.1"/>
</dbReference>
<dbReference type="GO" id="GO:0000287">
    <property type="term" value="F:magnesium ion binding"/>
    <property type="evidence" value="ECO:0007669"/>
    <property type="project" value="TreeGrafter"/>
</dbReference>
<dbReference type="GO" id="GO:0032264">
    <property type="term" value="P:IMP salvage"/>
    <property type="evidence" value="ECO:0007669"/>
    <property type="project" value="UniProtKB-UniPathway"/>
</dbReference>
<sequence>MSLYKPETVQCNGETFSIYLTEEELEERIAELGKELSEKYEGQNPIFIGVLNGAYIFLSDLMRSVEIPCEVDFLKLSSYGDEKVSSGEVTDLKDIDADIEGRNVILVEDIVDTGLSMNYLLDKLEKKNPESIATVTLLHKTEATHHEVQLDYVGFKIPTLFVLGYGLDYAQEGRNLAQIYILDEEDQENE</sequence>
<dbReference type="Gene3D" id="3.40.50.2020">
    <property type="match status" value="1"/>
</dbReference>
<dbReference type="InterPro" id="IPR005904">
    <property type="entry name" value="Hxn_phspho_trans"/>
</dbReference>
<dbReference type="GO" id="GO:0000166">
    <property type="term" value="F:nucleotide binding"/>
    <property type="evidence" value="ECO:0007669"/>
    <property type="project" value="UniProtKB-KW"/>
</dbReference>
<evidence type="ECO:0000256" key="5">
    <source>
        <dbReference type="ARBA" id="ARBA00011895"/>
    </source>
</evidence>
<dbReference type="Proteomes" id="UP000479132">
    <property type="component" value="Unassembled WGS sequence"/>
</dbReference>
<gene>
    <name evidence="17" type="primary">hpt</name>
    <name evidence="17" type="ORF">G3569_15590</name>
</gene>
<dbReference type="EC" id="2.4.2.8" evidence="5 15"/>
<keyword evidence="7 15" id="KW-0328">Glycosyltransferase</keyword>